<dbReference type="GO" id="GO:0007034">
    <property type="term" value="P:vacuolar transport"/>
    <property type="evidence" value="ECO:0007669"/>
    <property type="project" value="InterPro"/>
</dbReference>
<accession>A0A0V1HW53</accession>
<evidence type="ECO:0000256" key="2">
    <source>
        <dbReference type="SAM" id="Phobius"/>
    </source>
</evidence>
<evidence type="ECO:0000259" key="3">
    <source>
        <dbReference type="Pfam" id="PF25239"/>
    </source>
</evidence>
<gene>
    <name evidence="5" type="primary">eif3d</name>
    <name evidence="4" type="ORF">T4A_12329</name>
    <name evidence="5" type="ORF">T4B_6964</name>
    <name evidence="6" type="ORF">T4C_1633</name>
</gene>
<dbReference type="EMBL" id="JYDV01000008">
    <property type="protein sequence ID" value="KRZ43834.1"/>
    <property type="molecule type" value="Genomic_DNA"/>
</dbReference>
<dbReference type="Pfam" id="PF25239">
    <property type="entry name" value="WHD_CHMP7"/>
    <property type="match status" value="1"/>
</dbReference>
<dbReference type="EMBL" id="JYDR01000006">
    <property type="protein sequence ID" value="KRY77732.1"/>
    <property type="molecule type" value="Genomic_DNA"/>
</dbReference>
<dbReference type="Proteomes" id="UP000054805">
    <property type="component" value="Unassembled WGS sequence"/>
</dbReference>
<comment type="similarity">
    <text evidence="1">Belongs to the SNF7 family.</text>
</comment>
<keyword evidence="8" id="KW-1185">Reference proteome</keyword>
<dbReference type="InterPro" id="IPR005024">
    <property type="entry name" value="Snf7_fam"/>
</dbReference>
<evidence type="ECO:0000313" key="5">
    <source>
        <dbReference type="EMBL" id="KRZ14436.1"/>
    </source>
</evidence>
<dbReference type="Pfam" id="PF03357">
    <property type="entry name" value="Snf7"/>
    <property type="match status" value="1"/>
</dbReference>
<evidence type="ECO:0000256" key="1">
    <source>
        <dbReference type="ARBA" id="ARBA00006190"/>
    </source>
</evidence>
<dbReference type="EMBL" id="JYDS01000320">
    <property type="protein sequence ID" value="KRZ14436.1"/>
    <property type="molecule type" value="Genomic_DNA"/>
</dbReference>
<sequence>MQNSLTVDDETMQHMFSKFRSKESNPNGYSRKLQFWMDSIRNLVYSKGNPIFTLGQLKQEFQWKNYTPACLDHVIYEMLKGGIIMTRTEYENSLYGWFYKNLQKILRESWNYIFPHNNDREIEYVYVALVKSLGEQILCKVQKLSLDSTISENVISWNELRREIADICPLKRALDLVLSYLQSVRLVSSYQTDDAETLLKFCLSSENVYPEITDIDISIYKIQKLTAKLQTEVELFNETISKLEDFAVVSTRQKKYSEAKRFILKKRYHENILANKLDAIYNLQSLYLKLMSAKNNAMVTGALETSKTALRNKLNADISFSEVQTTLDEIQEAMVSVIFLVQHYIFSNFQAAEVQTDIEDSLIREKVDFTEEEIENEFLTILERVKISEKEKAGIFRNMDESALPKNSAMGNKQDLVYTVGKTFSILVLLVLFVILLKLNILSCFLTVN</sequence>
<organism evidence="5 8">
    <name type="scientific">Trichinella pseudospiralis</name>
    <name type="common">Parasitic roundworm</name>
    <dbReference type="NCBI Taxonomy" id="6337"/>
    <lineage>
        <taxon>Eukaryota</taxon>
        <taxon>Metazoa</taxon>
        <taxon>Ecdysozoa</taxon>
        <taxon>Nematoda</taxon>
        <taxon>Enoplea</taxon>
        <taxon>Dorylaimia</taxon>
        <taxon>Trichinellida</taxon>
        <taxon>Trichinellidae</taxon>
        <taxon>Trichinella</taxon>
    </lineage>
</organism>
<evidence type="ECO:0000313" key="6">
    <source>
        <dbReference type="EMBL" id="KRZ43834.1"/>
    </source>
</evidence>
<dbReference type="Pfam" id="PF25880">
    <property type="entry name" value="WHD_CHMP7_1st"/>
    <property type="match status" value="1"/>
</dbReference>
<dbReference type="AlphaFoldDB" id="A0A0V1HW53"/>
<name>A0A0V1HW53_TRIPS</name>
<dbReference type="Proteomes" id="UP000054632">
    <property type="component" value="Unassembled WGS sequence"/>
</dbReference>
<keyword evidence="2" id="KW-0812">Transmembrane</keyword>
<proteinExistence type="inferred from homology"/>
<dbReference type="Proteomes" id="UP000054826">
    <property type="component" value="Unassembled WGS sequence"/>
</dbReference>
<feature type="domain" description="CHMP7 winged helix" evidence="3">
    <location>
        <begin position="130"/>
        <end position="202"/>
    </location>
</feature>
<feature type="transmembrane region" description="Helical" evidence="2">
    <location>
        <begin position="424"/>
        <end position="448"/>
    </location>
</feature>
<dbReference type="InterPro" id="IPR057471">
    <property type="entry name" value="CHMP7_WHD"/>
</dbReference>
<evidence type="ECO:0000313" key="4">
    <source>
        <dbReference type="EMBL" id="KRY77732.1"/>
    </source>
</evidence>
<evidence type="ECO:0000313" key="7">
    <source>
        <dbReference type="Proteomes" id="UP000054632"/>
    </source>
</evidence>
<keyword evidence="2" id="KW-0472">Membrane</keyword>
<comment type="caution">
    <text evidence="5">The sequence shown here is derived from an EMBL/GenBank/DDBJ whole genome shotgun (WGS) entry which is preliminary data.</text>
</comment>
<reference evidence="7 8" key="1">
    <citation type="submission" date="2015-01" db="EMBL/GenBank/DDBJ databases">
        <title>Evolution of Trichinella species and genotypes.</title>
        <authorList>
            <person name="Korhonen P.K."/>
            <person name="Edoardo P."/>
            <person name="Giuseppe L.R."/>
            <person name="Gasser R.B."/>
        </authorList>
    </citation>
    <scope>NUCLEOTIDE SEQUENCE [LARGE SCALE GENOMIC DNA]</scope>
    <source>
        <strain evidence="4">ISS13</strain>
        <strain evidence="6">ISS176</strain>
        <strain evidence="5">ISS588</strain>
    </source>
</reference>
<protein>
    <submittedName>
        <fullName evidence="5">Charged multivesicular body protein 7</fullName>
    </submittedName>
</protein>
<evidence type="ECO:0000313" key="8">
    <source>
        <dbReference type="Proteomes" id="UP000054805"/>
    </source>
</evidence>
<keyword evidence="2" id="KW-1133">Transmembrane helix</keyword>